<evidence type="ECO:0000313" key="3">
    <source>
        <dbReference type="Proteomes" id="UP000612055"/>
    </source>
</evidence>
<accession>A0A835XWJ3</accession>
<reference evidence="2" key="1">
    <citation type="journal article" date="2020" name="bioRxiv">
        <title>Comparative genomics of Chlamydomonas.</title>
        <authorList>
            <person name="Craig R.J."/>
            <person name="Hasan A.R."/>
            <person name="Ness R.W."/>
            <person name="Keightley P.D."/>
        </authorList>
    </citation>
    <scope>NUCLEOTIDE SEQUENCE</scope>
    <source>
        <strain evidence="2">CCAP 11/70</strain>
    </source>
</reference>
<protein>
    <submittedName>
        <fullName evidence="2">Uncharacterized protein</fullName>
    </submittedName>
</protein>
<feature type="compositionally biased region" description="Low complexity" evidence="1">
    <location>
        <begin position="180"/>
        <end position="190"/>
    </location>
</feature>
<feature type="region of interest" description="Disordered" evidence="1">
    <location>
        <begin position="129"/>
        <end position="242"/>
    </location>
</feature>
<keyword evidence="3" id="KW-1185">Reference proteome</keyword>
<feature type="compositionally biased region" description="Acidic residues" evidence="1">
    <location>
        <begin position="202"/>
        <end position="217"/>
    </location>
</feature>
<feature type="compositionally biased region" description="Low complexity" evidence="1">
    <location>
        <begin position="162"/>
        <end position="172"/>
    </location>
</feature>
<sequence>MPSFQPPNPPWSHEELRWKYTGAHPHFVASTRFALAAAAAAAPPMPLATATNLSGWGVPVTWCYPVAQRSAADWAAAFAAAGGAGAGAAEGAGPLVSPAWLAQAQARAQARAQALALARHSSGPFALGLLADPQADAPHAPGLPALPPAQKPAAPVPPLPAVQPAQAQAPLTGAPPKPLAPALAAAAGGPDSDAEGAVWGCCDDDGDSEEGYDDNGLEDPGPSRRGRRGGQRARESRRGARAAAAEAVVRRLPARGVAWAEQVLRFLRTQPDATATYTQLRRASLGMPKSVADPKKSPKLFLAHLRRFWPWFTVRNTNGGVGAWTLRGVGGKQGAELETRALRRLYDFVAPFPSGMPLCLVEISAACPPRWMRRGQELAAWLRRFGCWSVTKGVVKAVEGDRP</sequence>
<dbReference type="AlphaFoldDB" id="A0A835XWJ3"/>
<organism evidence="2 3">
    <name type="scientific">Edaphochlamys debaryana</name>
    <dbReference type="NCBI Taxonomy" id="47281"/>
    <lineage>
        <taxon>Eukaryota</taxon>
        <taxon>Viridiplantae</taxon>
        <taxon>Chlorophyta</taxon>
        <taxon>core chlorophytes</taxon>
        <taxon>Chlorophyceae</taxon>
        <taxon>CS clade</taxon>
        <taxon>Chlamydomonadales</taxon>
        <taxon>Chlamydomonadales incertae sedis</taxon>
        <taxon>Edaphochlamys</taxon>
    </lineage>
</organism>
<dbReference type="Proteomes" id="UP000612055">
    <property type="component" value="Unassembled WGS sequence"/>
</dbReference>
<evidence type="ECO:0000313" key="2">
    <source>
        <dbReference type="EMBL" id="KAG2490927.1"/>
    </source>
</evidence>
<evidence type="ECO:0000256" key="1">
    <source>
        <dbReference type="SAM" id="MobiDB-lite"/>
    </source>
</evidence>
<comment type="caution">
    <text evidence="2">The sequence shown here is derived from an EMBL/GenBank/DDBJ whole genome shotgun (WGS) entry which is preliminary data.</text>
</comment>
<dbReference type="EMBL" id="JAEHOE010000057">
    <property type="protein sequence ID" value="KAG2490927.1"/>
    <property type="molecule type" value="Genomic_DNA"/>
</dbReference>
<name>A0A835XWJ3_9CHLO</name>
<feature type="compositionally biased region" description="Pro residues" evidence="1">
    <location>
        <begin position="144"/>
        <end position="161"/>
    </location>
</feature>
<proteinExistence type="predicted"/>
<gene>
    <name evidence="2" type="ORF">HYH03_010605</name>
</gene>